<evidence type="ECO:0000313" key="9">
    <source>
        <dbReference type="Proteomes" id="UP000476064"/>
    </source>
</evidence>
<dbReference type="PANTHER" id="PTHR11739">
    <property type="entry name" value="CITRATE SYNTHASE"/>
    <property type="match status" value="1"/>
</dbReference>
<evidence type="ECO:0000256" key="5">
    <source>
        <dbReference type="PIRSR" id="PIRSR001369-1"/>
    </source>
</evidence>
<feature type="region of interest" description="Disordered" evidence="6">
    <location>
        <begin position="163"/>
        <end position="210"/>
    </location>
</feature>
<dbReference type="GO" id="GO:0005975">
    <property type="term" value="P:carbohydrate metabolic process"/>
    <property type="evidence" value="ECO:0007669"/>
    <property type="project" value="TreeGrafter"/>
</dbReference>
<evidence type="ECO:0000313" key="8">
    <source>
        <dbReference type="EMBL" id="QHT59510.1"/>
    </source>
</evidence>
<evidence type="ECO:0000256" key="7">
    <source>
        <dbReference type="SAM" id="Phobius"/>
    </source>
</evidence>
<keyword evidence="8" id="KW-0012">Acyltransferase</keyword>
<comment type="catalytic activity">
    <reaction evidence="3">
        <text>oxaloacetate + acetyl-CoA + H2O = citrate + CoA + H(+)</text>
        <dbReference type="Rhea" id="RHEA:16845"/>
        <dbReference type="ChEBI" id="CHEBI:15377"/>
        <dbReference type="ChEBI" id="CHEBI:15378"/>
        <dbReference type="ChEBI" id="CHEBI:16452"/>
        <dbReference type="ChEBI" id="CHEBI:16947"/>
        <dbReference type="ChEBI" id="CHEBI:57287"/>
        <dbReference type="ChEBI" id="CHEBI:57288"/>
        <dbReference type="EC" id="2.3.3.16"/>
    </reaction>
</comment>
<evidence type="ECO:0000256" key="4">
    <source>
        <dbReference type="PIRNR" id="PIRNR001369"/>
    </source>
</evidence>
<accession>A0A6C0FZ67</accession>
<dbReference type="InterPro" id="IPR016142">
    <property type="entry name" value="Citrate_synth-like_lrg_a-sub"/>
</dbReference>
<evidence type="ECO:0000256" key="6">
    <source>
        <dbReference type="SAM" id="MobiDB-lite"/>
    </source>
</evidence>
<dbReference type="AlphaFoldDB" id="A0A6C0FZ67"/>
<feature type="active site" evidence="5">
    <location>
        <position position="372"/>
    </location>
</feature>
<keyword evidence="7" id="KW-0472">Membrane</keyword>
<name>A0A6C0FZ67_9BACL</name>
<dbReference type="KEGG" id="plyc:GXP70_05765"/>
<keyword evidence="9" id="KW-1185">Reference proteome</keyword>
<dbReference type="GO" id="GO:0019679">
    <property type="term" value="P:propionate metabolic process, methylcitrate cycle"/>
    <property type="evidence" value="ECO:0007669"/>
    <property type="project" value="TreeGrafter"/>
</dbReference>
<feature type="transmembrane region" description="Helical" evidence="7">
    <location>
        <begin position="378"/>
        <end position="399"/>
    </location>
</feature>
<protein>
    <recommendedName>
        <fullName evidence="4">Citrate synthase</fullName>
    </recommendedName>
</protein>
<feature type="active site" evidence="5">
    <location>
        <position position="321"/>
    </location>
</feature>
<dbReference type="PANTHER" id="PTHR11739:SF25">
    <property type="entry name" value="CITRATE SYNTHASE-RELATED PROTEIN DDB_G0287281"/>
    <property type="match status" value="1"/>
</dbReference>
<dbReference type="PIRSF" id="PIRSF001369">
    <property type="entry name" value="Citrate_synth"/>
    <property type="match status" value="1"/>
</dbReference>
<dbReference type="GO" id="GO:0006099">
    <property type="term" value="P:tricarboxylic acid cycle"/>
    <property type="evidence" value="ECO:0007669"/>
    <property type="project" value="InterPro"/>
</dbReference>
<dbReference type="InterPro" id="IPR002020">
    <property type="entry name" value="Citrate_synthase"/>
</dbReference>
<evidence type="ECO:0000256" key="2">
    <source>
        <dbReference type="ARBA" id="ARBA00022679"/>
    </source>
</evidence>
<dbReference type="EMBL" id="CP048209">
    <property type="protein sequence ID" value="QHT59510.1"/>
    <property type="molecule type" value="Genomic_DNA"/>
</dbReference>
<gene>
    <name evidence="8" type="ORF">GXP70_05765</name>
</gene>
<evidence type="ECO:0000256" key="1">
    <source>
        <dbReference type="ARBA" id="ARBA00010566"/>
    </source>
</evidence>
<dbReference type="SUPFAM" id="SSF48256">
    <property type="entry name" value="Citrate synthase"/>
    <property type="match status" value="2"/>
</dbReference>
<dbReference type="Proteomes" id="UP000476064">
    <property type="component" value="Chromosome"/>
</dbReference>
<dbReference type="GO" id="GO:0036440">
    <property type="term" value="F:citrate synthase activity"/>
    <property type="evidence" value="ECO:0007669"/>
    <property type="project" value="UniProtKB-EC"/>
</dbReference>
<reference evidence="8 9" key="1">
    <citation type="submission" date="2020-01" db="EMBL/GenBank/DDBJ databases">
        <title>Paenibacillus sp. nov., isolated from tomato rhizosphere.</title>
        <authorList>
            <person name="Weon H.-Y."/>
            <person name="Lee S.A."/>
        </authorList>
    </citation>
    <scope>NUCLEOTIDE SEQUENCE [LARGE SCALE GENOMIC DNA]</scope>
    <source>
        <strain evidence="8 9">12200R-189</strain>
    </source>
</reference>
<dbReference type="InterPro" id="IPR036969">
    <property type="entry name" value="Citrate_synthase_sf"/>
</dbReference>
<dbReference type="InterPro" id="IPR024176">
    <property type="entry name" value="Citrate_synthase_bac-typ"/>
</dbReference>
<dbReference type="RefSeq" id="WP_162355576.1">
    <property type="nucleotide sequence ID" value="NZ_CP048209.1"/>
</dbReference>
<keyword evidence="2 4" id="KW-0808">Transferase</keyword>
<sequence>MAVKKPGGLAGVEAGVTAVSTVGKDGRGLTYRGYAIDDLAERGSFEETAFLLIRGKLPNVDELTDYRRKLDAASRLPETLKRILELLPADAHPMEVLQAGCVALGTLEPESPQRQAADIADRLIALTGPMLLHWHHFHRGEREGATGPPAKSAEPQQAVFTADTADGLPDGDGPDCPAAGEPPQEEAEDPTAVEAAGSRQPSSAGMPVPPDEDYTVAGHFLYLLHGRHAAIRARRVFDISLTLYAEHEFNASTFAARVTASTLSNFYSCIATGIGTLRGSLHGGANEAVMELIERFESPEEAAEATRARLARKQLIMGFGHRVYSVSDPRSDIIKKWSEMLSFWSKDGYLYPVSEAVERVMREEKNLFPNLDFYSATAYHFMGIPTAMFTPIFVIARLAGWTAHIMEQRENNRIIRPTAAYDGPDNLLWLELHARR</sequence>
<dbReference type="Pfam" id="PF00285">
    <property type="entry name" value="Citrate_synt"/>
    <property type="match status" value="1"/>
</dbReference>
<dbReference type="GO" id="GO:0050440">
    <property type="term" value="F:2-methylcitrate synthase activity"/>
    <property type="evidence" value="ECO:0007669"/>
    <property type="project" value="TreeGrafter"/>
</dbReference>
<dbReference type="PRINTS" id="PR00143">
    <property type="entry name" value="CITRTSNTHASE"/>
</dbReference>
<evidence type="ECO:0000256" key="3">
    <source>
        <dbReference type="ARBA" id="ARBA00049288"/>
    </source>
</evidence>
<dbReference type="Gene3D" id="1.10.580.10">
    <property type="entry name" value="Citrate Synthase, domain 1"/>
    <property type="match status" value="3"/>
</dbReference>
<keyword evidence="7" id="KW-1133">Transmembrane helix</keyword>
<keyword evidence="7" id="KW-0812">Transmembrane</keyword>
<comment type="similarity">
    <text evidence="1 4">Belongs to the citrate synthase family.</text>
</comment>
<proteinExistence type="inferred from homology"/>
<organism evidence="8 9">
    <name type="scientific">Paenibacillus lycopersici</name>
    <dbReference type="NCBI Taxonomy" id="2704462"/>
    <lineage>
        <taxon>Bacteria</taxon>
        <taxon>Bacillati</taxon>
        <taxon>Bacillota</taxon>
        <taxon>Bacilli</taxon>
        <taxon>Bacillales</taxon>
        <taxon>Paenibacillaceae</taxon>
        <taxon>Paenibacillus</taxon>
    </lineage>
</organism>